<evidence type="ECO:0000313" key="2">
    <source>
        <dbReference type="EMBL" id="CAE8718817.1"/>
    </source>
</evidence>
<dbReference type="AlphaFoldDB" id="A0A813L3U5"/>
<dbReference type="PANTHER" id="PTHR46566">
    <property type="entry name" value="1-PHOSPHOFRUCTOKINASE-RELATED"/>
    <property type="match status" value="1"/>
</dbReference>
<dbReference type="EMBL" id="CAJNNW010033423">
    <property type="protein sequence ID" value="CAE8718817.1"/>
    <property type="molecule type" value="Genomic_DNA"/>
</dbReference>
<reference evidence="2" key="1">
    <citation type="submission" date="2021-02" db="EMBL/GenBank/DDBJ databases">
        <authorList>
            <person name="Dougan E. K."/>
            <person name="Rhodes N."/>
            <person name="Thang M."/>
            <person name="Chan C."/>
        </authorList>
    </citation>
    <scope>NUCLEOTIDE SEQUENCE</scope>
</reference>
<organism evidence="2 3">
    <name type="scientific">Polarella glacialis</name>
    <name type="common">Dinoflagellate</name>
    <dbReference type="NCBI Taxonomy" id="89957"/>
    <lineage>
        <taxon>Eukaryota</taxon>
        <taxon>Sar</taxon>
        <taxon>Alveolata</taxon>
        <taxon>Dinophyceae</taxon>
        <taxon>Suessiales</taxon>
        <taxon>Suessiaceae</taxon>
        <taxon>Polarella</taxon>
    </lineage>
</organism>
<accession>A0A813L3U5</accession>
<protein>
    <recommendedName>
        <fullName evidence="1">Ubiquitin-like domain-containing protein</fullName>
    </recommendedName>
</protein>
<dbReference type="CDD" id="cd17039">
    <property type="entry name" value="Ubl_ubiquitin_like"/>
    <property type="match status" value="1"/>
</dbReference>
<sequence>MKKRISEQEGIAVADQRLFLAPHELRDETKLGECFVQWAGFGLDDWPPKFVVKPAIRGFEVVVEVPATRDTAIWDLKKQKLKRYGKRRLLFDLLPSTTVRQLKGLIEWGSPVQRQLLSGQMADEEFGQNLNGHKGLGYTLELDEDSRTMNDYGVDRRCIMINFRINRFDVNGDFIFEDDAYFDNEGFHPPTQPSWMPIESRLSQNMFGVYSNSHPPPVHANSCSGAVTETSISHSTKSHIFHQYQHPRLNAATSHWRAERSGCAVEADAPSSRTSENRMNLATFGEFDAIVIRRTFAPQLFKPSSALRDTTVAGLHARHANRRRMELSAMSIALYLGLNGALQRRVDLESLAVGSVNRAKASSAGIGGKGQGAYIAALQLAEADAVAGVGAGLPTPKLCMFLGKGREGDMLGEFLSRRAGLGQGDSSDPSDLTSLWVPVDSPCRICTTIVESSSGDATEIVEPTGPVQVSEWDALLARLDAIHDVDGAAAVGVLGSMPPGVPTDGYAQILRKVCGPRTKVLIDSVVNVQGTLRAAAESVRSCDGRGGGTILKLNAREILKLVGQDLQGSDSQVAADPVAVADACLEIARSLGAASGCTVDYICFTDGPFPGGVMAIRSGRRWCLERTRSLRGPVVSPIGAGDSTSAGTLHAWCRSSAHAEDADAAAVEAFRFGLAVGAASCLTGDNAVFDMADVRDIFDSIVATEQ</sequence>
<dbReference type="PROSITE" id="PS50053">
    <property type="entry name" value="UBIQUITIN_2"/>
    <property type="match status" value="1"/>
</dbReference>
<feature type="domain" description="Ubiquitin-like" evidence="1">
    <location>
        <begin position="1"/>
        <end position="37"/>
    </location>
</feature>
<comment type="caution">
    <text evidence="2">The sequence shown here is derived from an EMBL/GenBank/DDBJ whole genome shotgun (WGS) entry which is preliminary data.</text>
</comment>
<dbReference type="Gene3D" id="3.40.1190.20">
    <property type="match status" value="1"/>
</dbReference>
<dbReference type="PANTHER" id="PTHR46566:SF2">
    <property type="entry name" value="ATP-DEPENDENT 6-PHOSPHOFRUCTOKINASE ISOZYME 2"/>
    <property type="match status" value="1"/>
</dbReference>
<evidence type="ECO:0000313" key="3">
    <source>
        <dbReference type="Proteomes" id="UP000626109"/>
    </source>
</evidence>
<dbReference type="InterPro" id="IPR029056">
    <property type="entry name" value="Ribokinase-like"/>
</dbReference>
<dbReference type="InterPro" id="IPR000626">
    <property type="entry name" value="Ubiquitin-like_dom"/>
</dbReference>
<evidence type="ECO:0000259" key="1">
    <source>
        <dbReference type="PROSITE" id="PS50053"/>
    </source>
</evidence>
<proteinExistence type="predicted"/>
<dbReference type="Proteomes" id="UP000626109">
    <property type="component" value="Unassembled WGS sequence"/>
</dbReference>
<name>A0A813L3U5_POLGL</name>
<dbReference type="SUPFAM" id="SSF53613">
    <property type="entry name" value="Ribokinase-like"/>
    <property type="match status" value="1"/>
</dbReference>
<gene>
    <name evidence="2" type="ORF">PGLA2088_LOCUS40294</name>
</gene>